<feature type="transmembrane region" description="Helical" evidence="1">
    <location>
        <begin position="71"/>
        <end position="88"/>
    </location>
</feature>
<dbReference type="AlphaFoldDB" id="A0A2N5ZKX6"/>
<protein>
    <submittedName>
        <fullName evidence="2">Uncharacterized protein</fullName>
    </submittedName>
</protein>
<feature type="transmembrane region" description="Helical" evidence="1">
    <location>
        <begin position="42"/>
        <end position="64"/>
    </location>
</feature>
<evidence type="ECO:0000313" key="2">
    <source>
        <dbReference type="EMBL" id="PLX19306.1"/>
    </source>
</evidence>
<organism evidence="2 3">
    <name type="scientific">Muiribacterium halophilum</name>
    <dbReference type="NCBI Taxonomy" id="2053465"/>
    <lineage>
        <taxon>Bacteria</taxon>
        <taxon>Candidatus Muiribacteriota</taxon>
        <taxon>Candidatus Muiribacteriia</taxon>
        <taxon>Candidatus Muiribacteriales</taxon>
        <taxon>Candidatus Muiribacteriaceae</taxon>
        <taxon>Candidatus Muiribacterium</taxon>
    </lineage>
</organism>
<reference evidence="2 3" key="1">
    <citation type="submission" date="2017-11" db="EMBL/GenBank/DDBJ databases">
        <title>Genome-resolved metagenomics identifies genetic mobility, metabolic interactions, and unexpected diversity in perchlorate-reducing communities.</title>
        <authorList>
            <person name="Barnum T.P."/>
            <person name="Figueroa I.A."/>
            <person name="Carlstrom C.I."/>
            <person name="Lucas L.N."/>
            <person name="Engelbrektson A.L."/>
            <person name="Coates J.D."/>
        </authorList>
    </citation>
    <scope>NUCLEOTIDE SEQUENCE [LARGE SCALE GENOMIC DNA]</scope>
    <source>
        <strain evidence="2">BM706</strain>
    </source>
</reference>
<gene>
    <name evidence="2" type="ORF">C0601_02315</name>
</gene>
<dbReference type="EMBL" id="PKTG01000035">
    <property type="protein sequence ID" value="PLX19306.1"/>
    <property type="molecule type" value="Genomic_DNA"/>
</dbReference>
<sequence>MKEGKEIVKTGAFLVNNAMKPLFYLLPGNIRKRIDSMNSYEFLLLAVSRFFCGLFLGSTFPKFFRRHRIKILLITLLSGLPVIYKFFYDGEN</sequence>
<name>A0A2N5ZKX6_MUIH1</name>
<evidence type="ECO:0000313" key="3">
    <source>
        <dbReference type="Proteomes" id="UP000234857"/>
    </source>
</evidence>
<comment type="caution">
    <text evidence="2">The sequence shown here is derived from an EMBL/GenBank/DDBJ whole genome shotgun (WGS) entry which is preliminary data.</text>
</comment>
<dbReference type="Proteomes" id="UP000234857">
    <property type="component" value="Unassembled WGS sequence"/>
</dbReference>
<accession>A0A2N5ZKX6</accession>
<keyword evidence="1" id="KW-0472">Membrane</keyword>
<evidence type="ECO:0000256" key="1">
    <source>
        <dbReference type="SAM" id="Phobius"/>
    </source>
</evidence>
<proteinExistence type="predicted"/>
<keyword evidence="1" id="KW-1133">Transmembrane helix</keyword>
<keyword evidence="1" id="KW-0812">Transmembrane</keyword>